<gene>
    <name evidence="2" type="ORF">C8A04DRAFT_26485</name>
</gene>
<organism evidence="2 3">
    <name type="scientific">Dichotomopilus funicola</name>
    <dbReference type="NCBI Taxonomy" id="1934379"/>
    <lineage>
        <taxon>Eukaryota</taxon>
        <taxon>Fungi</taxon>
        <taxon>Dikarya</taxon>
        <taxon>Ascomycota</taxon>
        <taxon>Pezizomycotina</taxon>
        <taxon>Sordariomycetes</taxon>
        <taxon>Sordariomycetidae</taxon>
        <taxon>Sordariales</taxon>
        <taxon>Chaetomiaceae</taxon>
        <taxon>Dichotomopilus</taxon>
    </lineage>
</organism>
<reference evidence="2" key="1">
    <citation type="journal article" date="2023" name="Mol. Phylogenet. Evol.">
        <title>Genome-scale phylogeny and comparative genomics of the fungal order Sordariales.</title>
        <authorList>
            <person name="Hensen N."/>
            <person name="Bonometti L."/>
            <person name="Westerberg I."/>
            <person name="Brannstrom I.O."/>
            <person name="Guillou S."/>
            <person name="Cros-Aarteil S."/>
            <person name="Calhoun S."/>
            <person name="Haridas S."/>
            <person name="Kuo A."/>
            <person name="Mondo S."/>
            <person name="Pangilinan J."/>
            <person name="Riley R."/>
            <person name="LaButti K."/>
            <person name="Andreopoulos B."/>
            <person name="Lipzen A."/>
            <person name="Chen C."/>
            <person name="Yan M."/>
            <person name="Daum C."/>
            <person name="Ng V."/>
            <person name="Clum A."/>
            <person name="Steindorff A."/>
            <person name="Ohm R.A."/>
            <person name="Martin F."/>
            <person name="Silar P."/>
            <person name="Natvig D.O."/>
            <person name="Lalanne C."/>
            <person name="Gautier V."/>
            <person name="Ament-Velasquez S.L."/>
            <person name="Kruys A."/>
            <person name="Hutchinson M.I."/>
            <person name="Powell A.J."/>
            <person name="Barry K."/>
            <person name="Miller A.N."/>
            <person name="Grigoriev I.V."/>
            <person name="Debuchy R."/>
            <person name="Gladieux P."/>
            <person name="Hiltunen Thoren M."/>
            <person name="Johannesson H."/>
        </authorList>
    </citation>
    <scope>NUCLEOTIDE SEQUENCE</scope>
    <source>
        <strain evidence="2">CBS 141.50</strain>
    </source>
</reference>
<evidence type="ECO:0000313" key="3">
    <source>
        <dbReference type="Proteomes" id="UP001302676"/>
    </source>
</evidence>
<evidence type="ECO:0000256" key="1">
    <source>
        <dbReference type="SAM" id="MobiDB-lite"/>
    </source>
</evidence>
<comment type="caution">
    <text evidence="2">The sequence shown here is derived from an EMBL/GenBank/DDBJ whole genome shotgun (WGS) entry which is preliminary data.</text>
</comment>
<feature type="compositionally biased region" description="Polar residues" evidence="1">
    <location>
        <begin position="67"/>
        <end position="77"/>
    </location>
</feature>
<keyword evidence="3" id="KW-1185">Reference proteome</keyword>
<feature type="compositionally biased region" description="Polar residues" evidence="1">
    <location>
        <begin position="41"/>
        <end position="55"/>
    </location>
</feature>
<protein>
    <submittedName>
        <fullName evidence="2">Uncharacterized protein</fullName>
    </submittedName>
</protein>
<dbReference type="Proteomes" id="UP001302676">
    <property type="component" value="Unassembled WGS sequence"/>
</dbReference>
<reference evidence="2" key="2">
    <citation type="submission" date="2023-05" db="EMBL/GenBank/DDBJ databases">
        <authorList>
            <consortium name="Lawrence Berkeley National Laboratory"/>
            <person name="Steindorff A."/>
            <person name="Hensen N."/>
            <person name="Bonometti L."/>
            <person name="Westerberg I."/>
            <person name="Brannstrom I.O."/>
            <person name="Guillou S."/>
            <person name="Cros-Aarteil S."/>
            <person name="Calhoun S."/>
            <person name="Haridas S."/>
            <person name="Kuo A."/>
            <person name="Mondo S."/>
            <person name="Pangilinan J."/>
            <person name="Riley R."/>
            <person name="Labutti K."/>
            <person name="Andreopoulos B."/>
            <person name="Lipzen A."/>
            <person name="Chen C."/>
            <person name="Yanf M."/>
            <person name="Daum C."/>
            <person name="Ng V."/>
            <person name="Clum A."/>
            <person name="Ohm R."/>
            <person name="Martin F."/>
            <person name="Silar P."/>
            <person name="Natvig D."/>
            <person name="Lalanne C."/>
            <person name="Gautier V."/>
            <person name="Ament-Velasquez S.L."/>
            <person name="Kruys A."/>
            <person name="Hutchinson M.I."/>
            <person name="Powell A.J."/>
            <person name="Barry K."/>
            <person name="Miller A.N."/>
            <person name="Grigoriev I.V."/>
            <person name="Debuchy R."/>
            <person name="Gladieux P."/>
            <person name="Thoren M.H."/>
            <person name="Johannesson H."/>
        </authorList>
    </citation>
    <scope>NUCLEOTIDE SEQUENCE</scope>
    <source>
        <strain evidence="2">CBS 141.50</strain>
    </source>
</reference>
<dbReference type="GeneID" id="87816553"/>
<dbReference type="EMBL" id="MU853566">
    <property type="protein sequence ID" value="KAK4145738.1"/>
    <property type="molecule type" value="Genomic_DNA"/>
</dbReference>
<dbReference type="RefSeq" id="XP_062639109.1">
    <property type="nucleotide sequence ID" value="XM_062779940.1"/>
</dbReference>
<accession>A0AAN6V6F1</accession>
<feature type="compositionally biased region" description="Polar residues" evidence="1">
    <location>
        <begin position="140"/>
        <end position="156"/>
    </location>
</feature>
<feature type="region of interest" description="Disordered" evidence="1">
    <location>
        <begin position="1"/>
        <end position="169"/>
    </location>
</feature>
<proteinExistence type="predicted"/>
<dbReference type="AlphaFoldDB" id="A0AAN6V6F1"/>
<evidence type="ECO:0000313" key="2">
    <source>
        <dbReference type="EMBL" id="KAK4145738.1"/>
    </source>
</evidence>
<name>A0AAN6V6F1_9PEZI</name>
<sequence length="341" mass="36347">MAATMVDDIPRFGRSAVDSLGPEDFETASLRSVRSIRSAAPSYTSDAPSYHSTNPHPDPLPAYSPPARSTSTPTLGNASSSASTSTTTQQQQQQRPPPQPRNGSVSSLLDPFDPPYEPGTTPRRYGLPPIPSAPPRHQTGLPSVSQFRSPSWSASATIAAGGGSGSSGLSGSLVGSAVSSGGGGSVGGGGMGANPTARLYQNVALRRARAASGAAGGGGYGSSPYGGGSLASSSLSSSTANLDGLMRRVMLERIEEEERNRVRPLEDPYLVGEEAAARARAERIARENRGDEVLIREDRRWDWFLAQTRDREERERSWKRFRRDMDRRSGSRLPFRIGARF</sequence>
<feature type="compositionally biased region" description="Low complexity" evidence="1">
    <location>
        <begin position="78"/>
        <end position="94"/>
    </location>
</feature>